<evidence type="ECO:0000313" key="2">
    <source>
        <dbReference type="EMBL" id="MFC4618131.1"/>
    </source>
</evidence>
<evidence type="ECO:0000313" key="3">
    <source>
        <dbReference type="Proteomes" id="UP001596022"/>
    </source>
</evidence>
<protein>
    <submittedName>
        <fullName evidence="2">DUF2905 domain-containing protein</fullName>
    </submittedName>
</protein>
<comment type="caution">
    <text evidence="2">The sequence shown here is derived from an EMBL/GenBank/DDBJ whole genome shotgun (WGS) entry which is preliminary data.</text>
</comment>
<reference evidence="3" key="1">
    <citation type="journal article" date="2019" name="Int. J. Syst. Evol. Microbiol.">
        <title>The Global Catalogue of Microorganisms (GCM) 10K type strain sequencing project: providing services to taxonomists for standard genome sequencing and annotation.</title>
        <authorList>
            <consortium name="The Broad Institute Genomics Platform"/>
            <consortium name="The Broad Institute Genome Sequencing Center for Infectious Disease"/>
            <person name="Wu L."/>
            <person name="Ma J."/>
        </authorList>
    </citation>
    <scope>NUCLEOTIDE SEQUENCE [LARGE SCALE GENOMIC DNA]</scope>
    <source>
        <strain evidence="3">CGMCC 1.16306</strain>
    </source>
</reference>
<feature type="transmembrane region" description="Helical" evidence="1">
    <location>
        <begin position="7"/>
        <end position="25"/>
    </location>
</feature>
<dbReference type="RefSeq" id="WP_376845538.1">
    <property type="nucleotide sequence ID" value="NZ_JBHSFW010000001.1"/>
</dbReference>
<feature type="transmembrane region" description="Helical" evidence="1">
    <location>
        <begin position="41"/>
        <end position="62"/>
    </location>
</feature>
<name>A0ABV9GJA3_9BACL</name>
<dbReference type="Pfam" id="PF11146">
    <property type="entry name" value="DUF2905"/>
    <property type="match status" value="1"/>
</dbReference>
<dbReference type="PANTHER" id="PTHR36443:SF1">
    <property type="entry name" value="BSR5223 PROTEIN"/>
    <property type="match status" value="1"/>
</dbReference>
<accession>A0ABV9GJA3</accession>
<dbReference type="InterPro" id="IPR021320">
    <property type="entry name" value="DUF2905"/>
</dbReference>
<evidence type="ECO:0000256" key="1">
    <source>
        <dbReference type="SAM" id="Phobius"/>
    </source>
</evidence>
<proteinExistence type="predicted"/>
<dbReference type="EMBL" id="JBHSFW010000001">
    <property type="protein sequence ID" value="MFC4618131.1"/>
    <property type="molecule type" value="Genomic_DNA"/>
</dbReference>
<keyword evidence="1" id="KW-0812">Transmembrane</keyword>
<dbReference type="PANTHER" id="PTHR36443">
    <property type="entry name" value="BSR5223 PROTEIN"/>
    <property type="match status" value="1"/>
</dbReference>
<keyword evidence="3" id="KW-1185">Reference proteome</keyword>
<gene>
    <name evidence="2" type="ORF">ACFO4N_05240</name>
</gene>
<organism evidence="2 3">
    <name type="scientific">Camelliibacillus cellulosilyticus</name>
    <dbReference type="NCBI Taxonomy" id="2174486"/>
    <lineage>
        <taxon>Bacteria</taxon>
        <taxon>Bacillati</taxon>
        <taxon>Bacillota</taxon>
        <taxon>Bacilli</taxon>
        <taxon>Bacillales</taxon>
        <taxon>Sporolactobacillaceae</taxon>
        <taxon>Camelliibacillus</taxon>
    </lineage>
</organism>
<sequence length="66" mass="7572">MHELGKIMIVIGVVLVIIGALWMLFGRLPGDFVFRKGKATIYFPIMTCIIISIVLSLIFYLLNRFR</sequence>
<keyword evidence="1" id="KW-0472">Membrane</keyword>
<dbReference type="Proteomes" id="UP001596022">
    <property type="component" value="Unassembled WGS sequence"/>
</dbReference>
<keyword evidence="1" id="KW-1133">Transmembrane helix</keyword>